<evidence type="ECO:0000313" key="4">
    <source>
        <dbReference type="EMBL" id="OAY48226.1"/>
    </source>
</evidence>
<dbReference type="EMBL" id="CM004392">
    <property type="protein sequence ID" value="OAY48226.1"/>
    <property type="molecule type" value="Genomic_DNA"/>
</dbReference>
<proteinExistence type="predicted"/>
<dbReference type="AlphaFoldDB" id="A0A2C9VQS9"/>
<dbReference type="SUPFAM" id="SSF51905">
    <property type="entry name" value="FAD/NAD(P)-binding domain"/>
    <property type="match status" value="1"/>
</dbReference>
<dbReference type="Gene3D" id="3.50.50.60">
    <property type="entry name" value="FAD/NAD(P)-binding domain"/>
    <property type="match status" value="1"/>
</dbReference>
<reference evidence="4" key="1">
    <citation type="submission" date="2016-02" db="EMBL/GenBank/DDBJ databases">
        <title>WGS assembly of Manihot esculenta.</title>
        <authorList>
            <person name="Bredeson J.V."/>
            <person name="Prochnik S.E."/>
            <person name="Lyons J.B."/>
            <person name="Schmutz J."/>
            <person name="Grimwood J."/>
            <person name="Vrebalov J."/>
            <person name="Bart R.S."/>
            <person name="Amuge T."/>
            <person name="Ferguson M.E."/>
            <person name="Green R."/>
            <person name="Putnam N."/>
            <person name="Stites J."/>
            <person name="Rounsley S."/>
            <person name="Rokhsar D.S."/>
        </authorList>
    </citation>
    <scope>NUCLEOTIDE SEQUENCE [LARGE SCALE GENOMIC DNA]</scope>
    <source>
        <tissue evidence="4">Leaf</tissue>
    </source>
</reference>
<dbReference type="InterPro" id="IPR036188">
    <property type="entry name" value="FAD/NAD-bd_sf"/>
</dbReference>
<evidence type="ECO:0000256" key="2">
    <source>
        <dbReference type="ARBA" id="ARBA00022630"/>
    </source>
</evidence>
<dbReference type="PANTHER" id="PTHR45968:SF31">
    <property type="entry name" value="GLUCOSE-METHANOL-CHOLINE (GMC) OXIDOREDUCTASE FAMILY PROTEIN"/>
    <property type="match status" value="1"/>
</dbReference>
<dbReference type="STRING" id="3983.A0A2C9VQS9"/>
<dbReference type="InterPro" id="IPR051871">
    <property type="entry name" value="GMC_Oxidoreductase-Related"/>
</dbReference>
<keyword evidence="3" id="KW-0274">FAD</keyword>
<organism evidence="4">
    <name type="scientific">Manihot esculenta</name>
    <name type="common">Cassava</name>
    <name type="synonym">Jatropha manihot</name>
    <dbReference type="NCBI Taxonomy" id="3983"/>
    <lineage>
        <taxon>Eukaryota</taxon>
        <taxon>Viridiplantae</taxon>
        <taxon>Streptophyta</taxon>
        <taxon>Embryophyta</taxon>
        <taxon>Tracheophyta</taxon>
        <taxon>Spermatophyta</taxon>
        <taxon>Magnoliopsida</taxon>
        <taxon>eudicotyledons</taxon>
        <taxon>Gunneridae</taxon>
        <taxon>Pentapetalae</taxon>
        <taxon>rosids</taxon>
        <taxon>fabids</taxon>
        <taxon>Malpighiales</taxon>
        <taxon>Euphorbiaceae</taxon>
        <taxon>Crotonoideae</taxon>
        <taxon>Manihoteae</taxon>
        <taxon>Manihot</taxon>
    </lineage>
</organism>
<comment type="cofactor">
    <cofactor evidence="1">
        <name>FAD</name>
        <dbReference type="ChEBI" id="CHEBI:57692"/>
    </cofactor>
</comment>
<dbReference type="PANTHER" id="PTHR45968">
    <property type="entry name" value="OSJNBA0019K04.7 PROTEIN"/>
    <property type="match status" value="1"/>
</dbReference>
<accession>A0A2C9VQS9</accession>
<evidence type="ECO:0000256" key="1">
    <source>
        <dbReference type="ARBA" id="ARBA00001974"/>
    </source>
</evidence>
<sequence length="102" mass="10714">MFGDKLGSGSTAYLNMNTKSEVILSAGAIASPQPLMITGIGSAYHLRAHGIPVVYDQPMMVQGMSDNQVNLLFAPSHVPAEDALSAAWASLNLVASSRQQVV</sequence>
<evidence type="ECO:0000256" key="3">
    <source>
        <dbReference type="ARBA" id="ARBA00022827"/>
    </source>
</evidence>
<gene>
    <name evidence="4" type="ORF">MANES_06G142000</name>
</gene>
<name>A0A2C9VQS9_MANES</name>
<keyword evidence="2" id="KW-0285">Flavoprotein</keyword>
<protein>
    <submittedName>
        <fullName evidence="4">Uncharacterized protein</fullName>
    </submittedName>
</protein>